<reference evidence="2" key="2">
    <citation type="journal article" date="2021" name="Genome Biol. Evol.">
        <title>Developing a high-quality reference genome for a parasitic bivalve with doubly uniparental inheritance (Bivalvia: Unionida).</title>
        <authorList>
            <person name="Smith C.H."/>
        </authorList>
    </citation>
    <scope>NUCLEOTIDE SEQUENCE</scope>
    <source>
        <strain evidence="2">CHS0354</strain>
        <tissue evidence="2">Mantle</tissue>
    </source>
</reference>
<protein>
    <submittedName>
        <fullName evidence="2">Uncharacterized protein</fullName>
    </submittedName>
</protein>
<dbReference type="EMBL" id="JAEAOA010001147">
    <property type="protein sequence ID" value="KAK3577674.1"/>
    <property type="molecule type" value="Genomic_DNA"/>
</dbReference>
<reference evidence="2" key="3">
    <citation type="submission" date="2023-05" db="EMBL/GenBank/DDBJ databases">
        <authorList>
            <person name="Smith C.H."/>
        </authorList>
    </citation>
    <scope>NUCLEOTIDE SEQUENCE</scope>
    <source>
        <strain evidence="2">CHS0354</strain>
        <tissue evidence="2">Mantle</tissue>
    </source>
</reference>
<keyword evidence="1" id="KW-0732">Signal</keyword>
<evidence type="ECO:0000313" key="2">
    <source>
        <dbReference type="EMBL" id="KAK3577674.1"/>
    </source>
</evidence>
<sequence>MTIVRCFLLLCLYLVDCFSAMSAALPLKCIYDGRYFQPGEEISREKLGSWCFGSYCNEDGDVISWDDWNCNIETPTINLPTTQQPGCFTGDRWIQPGEVTFEGRNGSWCLCNADGSLTSWDDWDCS</sequence>
<feature type="signal peptide" evidence="1">
    <location>
        <begin position="1"/>
        <end position="17"/>
    </location>
</feature>
<comment type="caution">
    <text evidence="2">The sequence shown here is derived from an EMBL/GenBank/DDBJ whole genome shotgun (WGS) entry which is preliminary data.</text>
</comment>
<evidence type="ECO:0000256" key="1">
    <source>
        <dbReference type="SAM" id="SignalP"/>
    </source>
</evidence>
<dbReference type="Proteomes" id="UP001195483">
    <property type="component" value="Unassembled WGS sequence"/>
</dbReference>
<gene>
    <name evidence="2" type="ORF">CHS0354_018716</name>
</gene>
<keyword evidence="3" id="KW-1185">Reference proteome</keyword>
<accession>A0AAE0RQF2</accession>
<proteinExistence type="predicted"/>
<name>A0AAE0RQF2_9BIVA</name>
<dbReference type="AlphaFoldDB" id="A0AAE0RQF2"/>
<organism evidence="2 3">
    <name type="scientific">Potamilus streckersoni</name>
    <dbReference type="NCBI Taxonomy" id="2493646"/>
    <lineage>
        <taxon>Eukaryota</taxon>
        <taxon>Metazoa</taxon>
        <taxon>Spiralia</taxon>
        <taxon>Lophotrochozoa</taxon>
        <taxon>Mollusca</taxon>
        <taxon>Bivalvia</taxon>
        <taxon>Autobranchia</taxon>
        <taxon>Heteroconchia</taxon>
        <taxon>Palaeoheterodonta</taxon>
        <taxon>Unionida</taxon>
        <taxon>Unionoidea</taxon>
        <taxon>Unionidae</taxon>
        <taxon>Ambleminae</taxon>
        <taxon>Lampsilini</taxon>
        <taxon>Potamilus</taxon>
    </lineage>
</organism>
<feature type="chain" id="PRO_5042123834" evidence="1">
    <location>
        <begin position="18"/>
        <end position="126"/>
    </location>
</feature>
<reference evidence="2" key="1">
    <citation type="journal article" date="2021" name="Genome Biol. Evol.">
        <title>A High-Quality Reference Genome for a Parasitic Bivalve with Doubly Uniparental Inheritance (Bivalvia: Unionida).</title>
        <authorList>
            <person name="Smith C.H."/>
        </authorList>
    </citation>
    <scope>NUCLEOTIDE SEQUENCE</scope>
    <source>
        <strain evidence="2">CHS0354</strain>
    </source>
</reference>
<evidence type="ECO:0000313" key="3">
    <source>
        <dbReference type="Proteomes" id="UP001195483"/>
    </source>
</evidence>